<evidence type="ECO:0000256" key="1">
    <source>
        <dbReference type="ARBA" id="ARBA00022679"/>
    </source>
</evidence>
<gene>
    <name evidence="3" type="ORF">FLL46_01040</name>
</gene>
<dbReference type="Gene3D" id="3.40.50.2000">
    <property type="entry name" value="Glycogen Phosphorylase B"/>
    <property type="match status" value="1"/>
</dbReference>
<dbReference type="InterPro" id="IPR001296">
    <property type="entry name" value="Glyco_trans_1"/>
</dbReference>
<reference evidence="3 4" key="1">
    <citation type="submission" date="2019-07" db="EMBL/GenBank/DDBJ databases">
        <title>Draft genome for Aliikangiella sp. M105.</title>
        <authorList>
            <person name="Wang G."/>
        </authorList>
    </citation>
    <scope>NUCLEOTIDE SEQUENCE [LARGE SCALE GENOMIC DNA]</scope>
    <source>
        <strain evidence="3 4">M105</strain>
    </source>
</reference>
<proteinExistence type="predicted"/>
<protein>
    <submittedName>
        <fullName evidence="3">Glycosyltransferase</fullName>
    </submittedName>
</protein>
<dbReference type="CDD" id="cd03801">
    <property type="entry name" value="GT4_PimA-like"/>
    <property type="match status" value="1"/>
</dbReference>
<evidence type="ECO:0000259" key="2">
    <source>
        <dbReference type="Pfam" id="PF00534"/>
    </source>
</evidence>
<dbReference type="Pfam" id="PF00534">
    <property type="entry name" value="Glycos_transf_1"/>
    <property type="match status" value="1"/>
</dbReference>
<sequence length="403" mass="45971">MAESKKHLILVNYAYQSEINNPKILLENYFMLPAWANACRKKDVKVSVFQRFKTDEQLESNDVQYFFVSDTLPPRLSFYHCALSFNRRIINYARQVLFSDTQPLSALEATSPEHQVAIHINGLIFPMSVLHLTHSLNEGVRYFVQHHAERPLQKLPHLFNRTANRKVTRFFFTTKSHAEPWIKVKAMSSSKITELMECSSTLIPRDKNKSKHKLGFAGKPLLLWTGNLNHNKDPLTILAGFEQFLIDFPDAQLMMLFRSKELLTQVKKKMESNSKLENAVSLIGQVPYSEIADYYSAADIFVQGSAREGSGIAVLDALVCGAVPVITQIPSFKVLTRNGTVGTLWSRGSEDEFLQSLRAVMSKNLPAQQIDCQKLFKNNWSIDVLVRQALEHYFGTIETLREQ</sequence>
<dbReference type="PANTHER" id="PTHR46401:SF2">
    <property type="entry name" value="GLYCOSYLTRANSFERASE WBBK-RELATED"/>
    <property type="match status" value="1"/>
</dbReference>
<dbReference type="PANTHER" id="PTHR46401">
    <property type="entry name" value="GLYCOSYLTRANSFERASE WBBK-RELATED"/>
    <property type="match status" value="1"/>
</dbReference>
<keyword evidence="4" id="KW-1185">Reference proteome</keyword>
<dbReference type="SUPFAM" id="SSF53756">
    <property type="entry name" value="UDP-Glycosyltransferase/glycogen phosphorylase"/>
    <property type="match status" value="1"/>
</dbReference>
<dbReference type="GO" id="GO:0009103">
    <property type="term" value="P:lipopolysaccharide biosynthetic process"/>
    <property type="evidence" value="ECO:0007669"/>
    <property type="project" value="TreeGrafter"/>
</dbReference>
<dbReference type="GO" id="GO:0016757">
    <property type="term" value="F:glycosyltransferase activity"/>
    <property type="evidence" value="ECO:0007669"/>
    <property type="project" value="InterPro"/>
</dbReference>
<dbReference type="Proteomes" id="UP000315439">
    <property type="component" value="Unassembled WGS sequence"/>
</dbReference>
<name>A0A545UJ57_9GAMM</name>
<feature type="domain" description="Glycosyl transferase family 1" evidence="2">
    <location>
        <begin position="207"/>
        <end position="364"/>
    </location>
</feature>
<dbReference type="RefSeq" id="WP_142891562.1">
    <property type="nucleotide sequence ID" value="NZ_ML660160.1"/>
</dbReference>
<evidence type="ECO:0000313" key="4">
    <source>
        <dbReference type="Proteomes" id="UP000315439"/>
    </source>
</evidence>
<dbReference type="OrthoDB" id="9795746at2"/>
<dbReference type="AlphaFoldDB" id="A0A545UJ57"/>
<keyword evidence="1 3" id="KW-0808">Transferase</keyword>
<accession>A0A545UJ57</accession>
<organism evidence="3 4">
    <name type="scientific">Aliikangiella coralliicola</name>
    <dbReference type="NCBI Taxonomy" id="2592383"/>
    <lineage>
        <taxon>Bacteria</taxon>
        <taxon>Pseudomonadati</taxon>
        <taxon>Pseudomonadota</taxon>
        <taxon>Gammaproteobacteria</taxon>
        <taxon>Oceanospirillales</taxon>
        <taxon>Pleioneaceae</taxon>
        <taxon>Aliikangiella</taxon>
    </lineage>
</organism>
<comment type="caution">
    <text evidence="3">The sequence shown here is derived from an EMBL/GenBank/DDBJ whole genome shotgun (WGS) entry which is preliminary data.</text>
</comment>
<evidence type="ECO:0000313" key="3">
    <source>
        <dbReference type="EMBL" id="TQV89498.1"/>
    </source>
</evidence>
<dbReference type="EMBL" id="VIKS01000001">
    <property type="protein sequence ID" value="TQV89498.1"/>
    <property type="molecule type" value="Genomic_DNA"/>
</dbReference>